<keyword evidence="2" id="KW-1185">Reference proteome</keyword>
<comment type="caution">
    <text evidence="1">The sequence shown here is derived from an EMBL/GenBank/DDBJ whole genome shotgun (WGS) entry which is preliminary data.</text>
</comment>
<reference evidence="1" key="1">
    <citation type="submission" date="2021-05" db="EMBL/GenBank/DDBJ databases">
        <authorList>
            <person name="Pan Q."/>
            <person name="Jouanno E."/>
            <person name="Zahm M."/>
            <person name="Klopp C."/>
            <person name="Cabau C."/>
            <person name="Louis A."/>
            <person name="Berthelot C."/>
            <person name="Parey E."/>
            <person name="Roest Crollius H."/>
            <person name="Montfort J."/>
            <person name="Robinson-Rechavi M."/>
            <person name="Bouchez O."/>
            <person name="Lampietro C."/>
            <person name="Lopez Roques C."/>
            <person name="Donnadieu C."/>
            <person name="Postlethwait J."/>
            <person name="Bobe J."/>
            <person name="Dillon D."/>
            <person name="Chandos A."/>
            <person name="von Hippel F."/>
            <person name="Guiguen Y."/>
        </authorList>
    </citation>
    <scope>NUCLEOTIDE SEQUENCE</scope>
    <source>
        <strain evidence="1">YG-Jan2019</strain>
    </source>
</reference>
<organism evidence="1 2">
    <name type="scientific">Dallia pectoralis</name>
    <name type="common">Alaska blackfish</name>
    <dbReference type="NCBI Taxonomy" id="75939"/>
    <lineage>
        <taxon>Eukaryota</taxon>
        <taxon>Metazoa</taxon>
        <taxon>Chordata</taxon>
        <taxon>Craniata</taxon>
        <taxon>Vertebrata</taxon>
        <taxon>Euteleostomi</taxon>
        <taxon>Actinopterygii</taxon>
        <taxon>Neopterygii</taxon>
        <taxon>Teleostei</taxon>
        <taxon>Protacanthopterygii</taxon>
        <taxon>Esociformes</taxon>
        <taxon>Umbridae</taxon>
        <taxon>Dallia</taxon>
    </lineage>
</organism>
<dbReference type="Proteomes" id="UP001157502">
    <property type="component" value="Chromosome 11"/>
</dbReference>
<evidence type="ECO:0000313" key="1">
    <source>
        <dbReference type="EMBL" id="KAJ8005099.1"/>
    </source>
</evidence>
<dbReference type="EMBL" id="CM055738">
    <property type="protein sequence ID" value="KAJ8005099.1"/>
    <property type="molecule type" value="Genomic_DNA"/>
</dbReference>
<name>A0ACC2GMZ3_DALPE</name>
<sequence>MHPVFSTSPLPIAPSLLVDLRLCTMLSSPTVILQPYGLPVYPQGYPSLVQFRMRHEESHEQNLLANCLMICVCDHKTNSLPVH</sequence>
<gene>
    <name evidence="1" type="ORF">DPEC_G00143140</name>
</gene>
<proteinExistence type="predicted"/>
<accession>A0ACC2GMZ3</accession>
<protein>
    <submittedName>
        <fullName evidence="1">Uncharacterized protein</fullName>
    </submittedName>
</protein>
<evidence type="ECO:0000313" key="2">
    <source>
        <dbReference type="Proteomes" id="UP001157502"/>
    </source>
</evidence>